<comment type="subunit">
    <text evidence="7">Homodimer.</text>
</comment>
<dbReference type="GO" id="GO:0005524">
    <property type="term" value="F:ATP binding"/>
    <property type="evidence" value="ECO:0007669"/>
    <property type="project" value="UniProtKB-UniRule"/>
</dbReference>
<feature type="binding site" evidence="7">
    <location>
        <begin position="193"/>
        <end position="196"/>
    </location>
    <ligand>
        <name>ATP</name>
        <dbReference type="ChEBI" id="CHEBI:30616"/>
    </ligand>
</feature>
<protein>
    <recommendedName>
        <fullName evidence="7">Formate-dependent phosphoribosylglycinamide formyltransferase</fullName>
        <ecNumber evidence="7">6.3.1.21</ecNumber>
    </recommendedName>
    <alternativeName>
        <fullName evidence="7">5'-phosphoribosylglycinamide transformylase 2</fullName>
    </alternativeName>
    <alternativeName>
        <fullName evidence="7">Formate-dependent GAR transformylase</fullName>
    </alternativeName>
    <alternativeName>
        <fullName evidence="7">GAR transformylase 2</fullName>
        <shortName evidence="7">GART 2</shortName>
    </alternativeName>
    <alternativeName>
        <fullName evidence="7">Non-folate glycinamide ribonucleotide transformylase</fullName>
    </alternativeName>
    <alternativeName>
        <fullName evidence="7">Phosphoribosylglycinamide formyltransferase 2</fullName>
    </alternativeName>
</protein>
<reference evidence="9 10" key="1">
    <citation type="submission" date="2012-07" db="EMBL/GenBank/DDBJ databases">
        <title>The Genome Sequence of Actinomyces turicensis ACS-279-V-COL4.</title>
        <authorList>
            <consortium name="The Broad Institute Genome Sequencing Platform"/>
            <person name="Earl A."/>
            <person name="Ward D."/>
            <person name="Feldgarden M."/>
            <person name="Gevers D."/>
            <person name="Saerens B."/>
            <person name="Vaneechoutte M."/>
            <person name="Walker B."/>
            <person name="Young S.K."/>
            <person name="Zeng Q."/>
            <person name="Gargeya S."/>
            <person name="Fitzgerald M."/>
            <person name="Haas B."/>
            <person name="Abouelleil A."/>
            <person name="Alvarado L."/>
            <person name="Arachchi H.M."/>
            <person name="Berlin A."/>
            <person name="Chapman S.B."/>
            <person name="Goldberg J."/>
            <person name="Griggs A."/>
            <person name="Gujja S."/>
            <person name="Hansen M."/>
            <person name="Howarth C."/>
            <person name="Imamovic A."/>
            <person name="Larimer J."/>
            <person name="McCowen C."/>
            <person name="Montmayeur A."/>
            <person name="Murphy C."/>
            <person name="Neiman D."/>
            <person name="Pearson M."/>
            <person name="Priest M."/>
            <person name="Roberts A."/>
            <person name="Saif S."/>
            <person name="Shea T."/>
            <person name="Sisk P."/>
            <person name="Sykes S."/>
            <person name="Wortman J."/>
            <person name="Nusbaum C."/>
            <person name="Birren B."/>
        </authorList>
    </citation>
    <scope>NUCLEOTIDE SEQUENCE [LARGE SCALE GENOMIC DNA]</scope>
    <source>
        <strain evidence="9 10">ACS-279-V-Col4</strain>
    </source>
</reference>
<keyword evidence="5 7" id="KW-0067">ATP-binding</keyword>
<dbReference type="Gene3D" id="3.40.50.20">
    <property type="match status" value="1"/>
</dbReference>
<dbReference type="GO" id="GO:0043815">
    <property type="term" value="F:phosphoribosylglycinamide formyltransferase 2 activity"/>
    <property type="evidence" value="ECO:0007669"/>
    <property type="project" value="UniProtKB-UniRule"/>
</dbReference>
<feature type="binding site" evidence="7">
    <location>
        <position position="112"/>
    </location>
    <ligand>
        <name>ATP</name>
        <dbReference type="ChEBI" id="CHEBI:30616"/>
    </ligand>
</feature>
<feature type="binding site" evidence="7">
    <location>
        <begin position="369"/>
        <end position="370"/>
    </location>
    <ligand>
        <name>N(1)-(5-phospho-beta-D-ribosyl)glycinamide</name>
        <dbReference type="ChEBI" id="CHEBI:143788"/>
    </ligand>
</feature>
<dbReference type="Gene3D" id="3.30.470.20">
    <property type="entry name" value="ATP-grasp fold, B domain"/>
    <property type="match status" value="1"/>
</dbReference>
<dbReference type="RefSeq" id="WP_006681058.1">
    <property type="nucleotide sequence ID" value="NZ_JH815209.1"/>
</dbReference>
<evidence type="ECO:0000256" key="4">
    <source>
        <dbReference type="ARBA" id="ARBA00022755"/>
    </source>
</evidence>
<evidence type="ECO:0000256" key="5">
    <source>
        <dbReference type="ARBA" id="ARBA00022840"/>
    </source>
</evidence>
<feature type="binding site" evidence="7">
    <location>
        <begin position="158"/>
        <end position="163"/>
    </location>
    <ligand>
        <name>ATP</name>
        <dbReference type="ChEBI" id="CHEBI:30616"/>
    </ligand>
</feature>
<dbReference type="NCBIfam" id="NF006766">
    <property type="entry name" value="PRK09288.1"/>
    <property type="match status" value="1"/>
</dbReference>
<dbReference type="GO" id="GO:0004644">
    <property type="term" value="F:phosphoribosylglycinamide formyltransferase activity"/>
    <property type="evidence" value="ECO:0007669"/>
    <property type="project" value="InterPro"/>
</dbReference>
<feature type="binding site" evidence="7">
    <location>
        <position position="362"/>
    </location>
    <ligand>
        <name>N(1)-(5-phospho-beta-D-ribosyl)glycinamide</name>
        <dbReference type="ChEBI" id="CHEBI:143788"/>
    </ligand>
</feature>
<sequence length="408" mass="43938">MTPAFHLPCRVLLLGSGELGKEVTICLKRYGVYVIAVDAYPVAPAMQVADEYAVLDMSDDDELFALLDRVKPDLVVPEVEAIATDALAKFEATHQDTRIVPNAFAVQATMDRNRIRGLAASLDGVVTSQFRFASSADDIREALNHTGLPAFIKPTMSSSGHGQSRITSEEQVDEAWNAAQEGARSQTGEVIVEEEVRFDCEITLLTVRWWNGESIETSYCSPIGHRQVNGDYVESWQPAAISPLALERCQAMAKLVTDALASNGASPALGLFGVEFFIKGDDVWFSELSPRPHDTGMTTMVSQAQSEFELHVRAILGLPVDTTLRTPGASAVIKSTKPLKHPEYLGVAEALSKADGVRIFGKPVTRAGRRVGVVLASGASSDLALERANRGADAITLVEATSLPGENN</sequence>
<dbReference type="PANTHER" id="PTHR43055">
    <property type="entry name" value="FORMATE-DEPENDENT PHOSPHORIBOSYLGLYCINAMIDE FORMYLTRANSFERASE"/>
    <property type="match status" value="1"/>
</dbReference>
<dbReference type="AlphaFoldDB" id="K0YS04"/>
<dbReference type="GO" id="GO:0006189">
    <property type="term" value="P:'de novo' IMP biosynthetic process"/>
    <property type="evidence" value="ECO:0007669"/>
    <property type="project" value="UniProtKB-UniRule"/>
</dbReference>
<dbReference type="SUPFAM" id="SSF52440">
    <property type="entry name" value="PreATP-grasp domain"/>
    <property type="match status" value="1"/>
</dbReference>
<dbReference type="Gene3D" id="3.30.1490.20">
    <property type="entry name" value="ATP-grasp fold, A domain"/>
    <property type="match status" value="1"/>
</dbReference>
<dbReference type="GO" id="GO:0000287">
    <property type="term" value="F:magnesium ion binding"/>
    <property type="evidence" value="ECO:0007669"/>
    <property type="project" value="InterPro"/>
</dbReference>
<dbReference type="EMBL" id="AGWQ01000006">
    <property type="protein sequence ID" value="EJZ86228.1"/>
    <property type="molecule type" value="Genomic_DNA"/>
</dbReference>
<evidence type="ECO:0000313" key="10">
    <source>
        <dbReference type="Proteomes" id="UP000003994"/>
    </source>
</evidence>
<dbReference type="SUPFAM" id="SSF51246">
    <property type="entry name" value="Rudiment single hybrid motif"/>
    <property type="match status" value="1"/>
</dbReference>
<dbReference type="Pfam" id="PF02222">
    <property type="entry name" value="ATP-grasp"/>
    <property type="match status" value="1"/>
</dbReference>
<keyword evidence="3 7" id="KW-0547">Nucleotide-binding</keyword>
<organism evidence="9 10">
    <name type="scientific">Schaalia turicensis ACS-279-V-Col4</name>
    <dbReference type="NCBI Taxonomy" id="883077"/>
    <lineage>
        <taxon>Bacteria</taxon>
        <taxon>Bacillati</taxon>
        <taxon>Actinomycetota</taxon>
        <taxon>Actinomycetes</taxon>
        <taxon>Actinomycetales</taxon>
        <taxon>Actinomycetaceae</taxon>
        <taxon>Schaalia</taxon>
    </lineage>
</organism>
<dbReference type="InterPro" id="IPR013815">
    <property type="entry name" value="ATP_grasp_subdomain_1"/>
</dbReference>
<evidence type="ECO:0000256" key="7">
    <source>
        <dbReference type="HAMAP-Rule" id="MF_01643"/>
    </source>
</evidence>
<dbReference type="GO" id="GO:0005829">
    <property type="term" value="C:cytosol"/>
    <property type="evidence" value="ECO:0007669"/>
    <property type="project" value="TreeGrafter"/>
</dbReference>
<feature type="binding site" evidence="7">
    <location>
        <position position="294"/>
    </location>
    <ligand>
        <name>N(1)-(5-phospho-beta-D-ribosyl)glycinamide</name>
        <dbReference type="ChEBI" id="CHEBI:143788"/>
    </ligand>
</feature>
<dbReference type="eggNOG" id="COG0027">
    <property type="taxonomic scope" value="Bacteria"/>
</dbReference>
<dbReference type="Pfam" id="PF21244">
    <property type="entry name" value="PurT_C"/>
    <property type="match status" value="1"/>
</dbReference>
<dbReference type="InterPro" id="IPR011761">
    <property type="entry name" value="ATP-grasp"/>
</dbReference>
<dbReference type="STRING" id="883077.HMPREF9241_00853"/>
<evidence type="ECO:0000256" key="6">
    <source>
        <dbReference type="ARBA" id="ARBA00022842"/>
    </source>
</evidence>
<evidence type="ECO:0000256" key="1">
    <source>
        <dbReference type="ARBA" id="ARBA00022598"/>
    </source>
</evidence>
<keyword evidence="6 7" id="KW-0460">Magnesium</keyword>
<feature type="binding site" evidence="7">
    <location>
        <position position="78"/>
    </location>
    <ligand>
        <name>N(1)-(5-phospho-beta-D-ribosyl)glycinamide</name>
        <dbReference type="ChEBI" id="CHEBI:143788"/>
    </ligand>
</feature>
<dbReference type="InterPro" id="IPR003135">
    <property type="entry name" value="ATP-grasp_carboxylate-amine"/>
</dbReference>
<keyword evidence="9" id="KW-0808">Transferase</keyword>
<dbReference type="EC" id="6.3.1.21" evidence="7"/>
<accession>K0YS04</accession>
<dbReference type="InterPro" id="IPR054350">
    <property type="entry name" value="PurT/PurK_preATP-grasp"/>
</dbReference>
<comment type="caution">
    <text evidence="9">The sequence shown here is derived from an EMBL/GenBank/DDBJ whole genome shotgun (WGS) entry which is preliminary data.</text>
</comment>
<dbReference type="HOGENOM" id="CLU_011534_1_3_11"/>
<feature type="domain" description="ATP-grasp" evidence="8">
    <location>
        <begin position="117"/>
        <end position="316"/>
    </location>
</feature>
<comment type="similarity">
    <text evidence="7">Belongs to the PurK/PurT family.</text>
</comment>
<dbReference type="Pfam" id="PF22660">
    <property type="entry name" value="RS_preATP-grasp-like"/>
    <property type="match status" value="1"/>
</dbReference>
<evidence type="ECO:0000313" key="9">
    <source>
        <dbReference type="EMBL" id="EJZ86228.1"/>
    </source>
</evidence>
<comment type="pathway">
    <text evidence="7">Purine metabolism; IMP biosynthesis via de novo pathway; N(2)-formyl-N(1)-(5-phospho-D-ribosyl)glycinamide from N(1)-(5-phospho-D-ribosyl)glycinamide (formate route): step 1/1.</text>
</comment>
<keyword evidence="2 7" id="KW-0479">Metal-binding</keyword>
<evidence type="ECO:0000256" key="3">
    <source>
        <dbReference type="ARBA" id="ARBA00022741"/>
    </source>
</evidence>
<dbReference type="InterPro" id="IPR011054">
    <property type="entry name" value="Rudment_hybrid_motif"/>
</dbReference>
<evidence type="ECO:0000256" key="2">
    <source>
        <dbReference type="ARBA" id="ARBA00022723"/>
    </source>
</evidence>
<dbReference type="InterPro" id="IPR005862">
    <property type="entry name" value="PurT"/>
</dbReference>
<keyword evidence="1 7" id="KW-0436">Ligase</keyword>
<dbReference type="Proteomes" id="UP000003994">
    <property type="component" value="Unassembled WGS sequence"/>
</dbReference>
<gene>
    <name evidence="7" type="primary">purT</name>
    <name evidence="9" type="ORF">HMPREF9241_00853</name>
</gene>
<keyword evidence="4 7" id="KW-0658">Purine biosynthesis</keyword>
<feature type="binding site" evidence="7">
    <location>
        <begin position="18"/>
        <end position="19"/>
    </location>
    <ligand>
        <name>N(1)-(5-phospho-beta-D-ribosyl)glycinamide</name>
        <dbReference type="ChEBI" id="CHEBI:143788"/>
    </ligand>
</feature>
<dbReference type="PANTHER" id="PTHR43055:SF1">
    <property type="entry name" value="FORMATE-DEPENDENT PHOSPHORIBOSYLGLYCINAMIDE FORMYLTRANSFERASE"/>
    <property type="match status" value="1"/>
</dbReference>
<proteinExistence type="inferred from homology"/>
<dbReference type="PROSITE" id="PS50975">
    <property type="entry name" value="ATP_GRASP"/>
    <property type="match status" value="1"/>
</dbReference>
<dbReference type="InterPro" id="IPR048740">
    <property type="entry name" value="PurT_C"/>
</dbReference>
<dbReference type="HAMAP" id="MF_01643">
    <property type="entry name" value="PurT"/>
    <property type="match status" value="1"/>
</dbReference>
<feature type="binding site" evidence="7">
    <location>
        <position position="287"/>
    </location>
    <ligand>
        <name>Mg(2+)</name>
        <dbReference type="ChEBI" id="CHEBI:18420"/>
    </ligand>
</feature>
<dbReference type="UniPathway" id="UPA00074">
    <property type="reaction ID" value="UER00127"/>
</dbReference>
<feature type="binding site" evidence="7">
    <location>
        <position position="275"/>
    </location>
    <ligand>
        <name>Mg(2+)</name>
        <dbReference type="ChEBI" id="CHEBI:18420"/>
    </ligand>
</feature>
<dbReference type="SUPFAM" id="SSF56059">
    <property type="entry name" value="Glutathione synthetase ATP-binding domain-like"/>
    <property type="match status" value="1"/>
</dbReference>
<name>K0YS04_9ACTO</name>
<comment type="function">
    <text evidence="7">Involved in the de novo purine biosynthesis. Catalyzes the transfer of formate to 5-phospho-ribosyl-glycinamide (GAR), producing 5-phospho-ribosyl-N-formylglycinamide (FGAR). Formate is provided by PurU via hydrolysis of 10-formyl-tetrahydrofolate.</text>
</comment>
<keyword evidence="10" id="KW-1185">Reference proteome</keyword>
<evidence type="ECO:0000259" key="8">
    <source>
        <dbReference type="PROSITE" id="PS50975"/>
    </source>
</evidence>
<comment type="catalytic activity">
    <reaction evidence="7">
        <text>N(1)-(5-phospho-beta-D-ribosyl)glycinamide + formate + ATP = N(2)-formyl-N(1)-(5-phospho-beta-D-ribosyl)glycinamide + ADP + phosphate + H(+)</text>
        <dbReference type="Rhea" id="RHEA:24829"/>
        <dbReference type="ChEBI" id="CHEBI:15378"/>
        <dbReference type="ChEBI" id="CHEBI:15740"/>
        <dbReference type="ChEBI" id="CHEBI:30616"/>
        <dbReference type="ChEBI" id="CHEBI:43474"/>
        <dbReference type="ChEBI" id="CHEBI:143788"/>
        <dbReference type="ChEBI" id="CHEBI:147286"/>
        <dbReference type="ChEBI" id="CHEBI:456216"/>
        <dbReference type="EC" id="6.3.1.21"/>
    </reaction>
</comment>
<feature type="binding site" evidence="7">
    <location>
        <position position="153"/>
    </location>
    <ligand>
        <name>ATP</name>
        <dbReference type="ChEBI" id="CHEBI:30616"/>
    </ligand>
</feature>
<feature type="binding site" evidence="7">
    <location>
        <position position="201"/>
    </location>
    <ligand>
        <name>ATP</name>
        <dbReference type="ChEBI" id="CHEBI:30616"/>
    </ligand>
</feature>
<dbReference type="PATRIC" id="fig|883077.3.peg.860"/>
<dbReference type="InterPro" id="IPR016185">
    <property type="entry name" value="PreATP-grasp_dom_sf"/>
</dbReference>